<proteinExistence type="predicted"/>
<gene>
    <name evidence="1" type="ORF">EM808_06040</name>
</gene>
<comment type="caution">
    <text evidence="1">The sequence shown here is derived from an EMBL/GenBank/DDBJ whole genome shotgun (WGS) entry which is preliminary data.</text>
</comment>
<dbReference type="InterPro" id="IPR050696">
    <property type="entry name" value="FtsA/MreB"/>
</dbReference>
<dbReference type="RefSeq" id="WP_127737257.1">
    <property type="nucleotide sequence ID" value="NZ_CAJCKN010000023.1"/>
</dbReference>
<protein>
    <submittedName>
        <fullName evidence="1">Pilus assembly protein PilM</fullName>
    </submittedName>
</protein>
<dbReference type="SUPFAM" id="SSF53067">
    <property type="entry name" value="Actin-like ATPase domain"/>
    <property type="match status" value="1"/>
</dbReference>
<dbReference type="PANTHER" id="PTHR32432">
    <property type="entry name" value="CELL DIVISION PROTEIN FTSA-RELATED"/>
    <property type="match status" value="1"/>
</dbReference>
<dbReference type="AlphaFoldDB" id="A0A3S2UXL4"/>
<accession>A0A3S2UXL4</accession>
<dbReference type="PANTHER" id="PTHR32432:SF3">
    <property type="entry name" value="ETHANOLAMINE UTILIZATION PROTEIN EUTJ"/>
    <property type="match status" value="1"/>
</dbReference>
<reference evidence="1 2" key="1">
    <citation type="submission" date="2019-01" db="EMBL/GenBank/DDBJ databases">
        <title>Bacillus sp. M5HDSG1-1, whole genome shotgun sequence.</title>
        <authorList>
            <person name="Tuo L."/>
        </authorList>
    </citation>
    <scope>NUCLEOTIDE SEQUENCE [LARGE SCALE GENOMIC DNA]</scope>
    <source>
        <strain evidence="1 2">M5HDSG1-1</strain>
    </source>
</reference>
<keyword evidence="2" id="KW-1185">Reference proteome</keyword>
<name>A0A3S2UXL4_9BACI</name>
<evidence type="ECO:0000313" key="1">
    <source>
        <dbReference type="EMBL" id="RVT65069.1"/>
    </source>
</evidence>
<dbReference type="Pfam" id="PF11104">
    <property type="entry name" value="PilM_2"/>
    <property type="match status" value="1"/>
</dbReference>
<dbReference type="InterPro" id="IPR005883">
    <property type="entry name" value="PilM"/>
</dbReference>
<dbReference type="InterPro" id="IPR043129">
    <property type="entry name" value="ATPase_NBD"/>
</dbReference>
<sequence>MAIRFNLGKSKFVNLTVKDHVIRYAELKNGHETAVQTWGERFLPAGLIHDGVIQDVETFSMIMEECIQEWKIAKKQVRFLVPDSSVVIRKIAIPEDVTPDEIKGYLYMELGTSIHLPFENPVFDYHLLKEKDKNKKQIILFAAPENNIADLAEILDEVKLKPAVADISALALYRYYHHTNKTPENDGVMIIEVDLKTVNVSIFEDHHPLFMRHLNIEADNEKWVQASNDPGLVYTGDNMDVWNGLDEIYKELEKVMSFYRYTLNKGDKQVKKMVITGDHPWLSGIIDQLKERFDNAEQMKGFGPSLNDEPIPTSIHVNIGLGLKEV</sequence>
<dbReference type="Gene3D" id="3.30.1490.300">
    <property type="match status" value="1"/>
</dbReference>
<dbReference type="EMBL" id="RZTZ01000002">
    <property type="protein sequence ID" value="RVT65069.1"/>
    <property type="molecule type" value="Genomic_DNA"/>
</dbReference>
<evidence type="ECO:0000313" key="2">
    <source>
        <dbReference type="Proteomes" id="UP000288024"/>
    </source>
</evidence>
<dbReference type="Proteomes" id="UP000288024">
    <property type="component" value="Unassembled WGS sequence"/>
</dbReference>
<dbReference type="Gene3D" id="3.30.420.40">
    <property type="match status" value="2"/>
</dbReference>
<organism evidence="1 2">
    <name type="scientific">Niallia taxi</name>
    <dbReference type="NCBI Taxonomy" id="2499688"/>
    <lineage>
        <taxon>Bacteria</taxon>
        <taxon>Bacillati</taxon>
        <taxon>Bacillota</taxon>
        <taxon>Bacilli</taxon>
        <taxon>Bacillales</taxon>
        <taxon>Bacillaceae</taxon>
        <taxon>Niallia</taxon>
    </lineage>
</organism>